<proteinExistence type="inferred from homology"/>
<dbReference type="GO" id="GO:0016757">
    <property type="term" value="F:glycosyltransferase activity"/>
    <property type="evidence" value="ECO:0007669"/>
    <property type="project" value="UniProtKB-KW"/>
</dbReference>
<accession>A0A6L6IXR5</accession>
<dbReference type="EMBL" id="WMII01000005">
    <property type="protein sequence ID" value="MTH64062.1"/>
    <property type="molecule type" value="Genomic_DNA"/>
</dbReference>
<keyword evidence="2" id="KW-0328">Glycosyltransferase</keyword>
<keyword evidence="6" id="KW-1185">Reference proteome</keyword>
<dbReference type="InterPro" id="IPR001173">
    <property type="entry name" value="Glyco_trans_2-like"/>
</dbReference>
<dbReference type="Gene3D" id="3.90.550.10">
    <property type="entry name" value="Spore Coat Polysaccharide Biosynthesis Protein SpsA, Chain A"/>
    <property type="match status" value="1"/>
</dbReference>
<evidence type="ECO:0000313" key="6">
    <source>
        <dbReference type="Proteomes" id="UP000478740"/>
    </source>
</evidence>
<dbReference type="Proteomes" id="UP000478740">
    <property type="component" value="Unassembled WGS sequence"/>
</dbReference>
<evidence type="ECO:0000259" key="4">
    <source>
        <dbReference type="Pfam" id="PF00535"/>
    </source>
</evidence>
<evidence type="ECO:0000313" key="5">
    <source>
        <dbReference type="EMBL" id="MTH64062.1"/>
    </source>
</evidence>
<evidence type="ECO:0000256" key="1">
    <source>
        <dbReference type="ARBA" id="ARBA00006739"/>
    </source>
</evidence>
<dbReference type="RefSeq" id="WP_155043925.1">
    <property type="nucleotide sequence ID" value="NZ_WMIH01000004.1"/>
</dbReference>
<dbReference type="Pfam" id="PF00535">
    <property type="entry name" value="Glycos_transf_2"/>
    <property type="match status" value="1"/>
</dbReference>
<dbReference type="InterPro" id="IPR029044">
    <property type="entry name" value="Nucleotide-diphossugar_trans"/>
</dbReference>
<protein>
    <submittedName>
        <fullName evidence="5">Glycosyltransferase</fullName>
    </submittedName>
</protein>
<comment type="caution">
    <text evidence="5">The sequence shown here is derived from an EMBL/GenBank/DDBJ whole genome shotgun (WGS) entry which is preliminary data.</text>
</comment>
<reference evidence="5 6" key="1">
    <citation type="submission" date="2019-11" db="EMBL/GenBank/DDBJ databases">
        <authorList>
            <person name="Dong K."/>
        </authorList>
    </citation>
    <scope>NUCLEOTIDE SEQUENCE [LARGE SCALE GENOMIC DNA]</scope>
    <source>
        <strain evidence="5 6">DK608</strain>
    </source>
</reference>
<sequence>MTRISALTIASGRAAHLANLILGLQAQTRRPDELVIAVMQQEDYPDLPQTDFPIRQLRVSGDELSLALARNVAADAATGDILLFIDVDCIPEPRFVQDYLDRMQGQRGLFMGEVLYLPGGATRDGLDFDRFASLAVRHSDRAAPPETDLAPCPDYRCFWSLNFAMHRQCWQDSPRFDTSYRGYGGEDTDFGKALQESGVPIWWMKGGRVYHQYHPHFMPPVHHLHSVVRNAEIFAQKWGHRTMEHWLYAFQLMGLIRNGAQGIQILREPAEADFALCSQQSHMPYANTRRVLDRLQGISAEQTGSARDQAVRQAQSAMLHPAAG</sequence>
<feature type="domain" description="Glycosyltransferase 2-like" evidence="4">
    <location>
        <begin position="15"/>
        <end position="116"/>
    </location>
</feature>
<comment type="similarity">
    <text evidence="1">Belongs to the glycosyltransferase 2 family.</text>
</comment>
<dbReference type="PANTHER" id="PTHR43179:SF12">
    <property type="entry name" value="GALACTOFURANOSYLTRANSFERASE GLFT2"/>
    <property type="match status" value="1"/>
</dbReference>
<dbReference type="AlphaFoldDB" id="A0A6L6IXR5"/>
<dbReference type="SUPFAM" id="SSF53448">
    <property type="entry name" value="Nucleotide-diphospho-sugar transferases"/>
    <property type="match status" value="1"/>
</dbReference>
<organism evidence="5 6">
    <name type="scientific">Paracoccus shanxieyensis</name>
    <dbReference type="NCBI Taxonomy" id="2675752"/>
    <lineage>
        <taxon>Bacteria</taxon>
        <taxon>Pseudomonadati</taxon>
        <taxon>Pseudomonadota</taxon>
        <taxon>Alphaproteobacteria</taxon>
        <taxon>Rhodobacterales</taxon>
        <taxon>Paracoccaceae</taxon>
        <taxon>Paracoccus</taxon>
    </lineage>
</organism>
<keyword evidence="3" id="KW-0808">Transferase</keyword>
<evidence type="ECO:0000256" key="2">
    <source>
        <dbReference type="ARBA" id="ARBA00022676"/>
    </source>
</evidence>
<evidence type="ECO:0000256" key="3">
    <source>
        <dbReference type="ARBA" id="ARBA00022679"/>
    </source>
</evidence>
<name>A0A6L6IXR5_9RHOB</name>
<gene>
    <name evidence="5" type="ORF">GL284_07260</name>
</gene>
<dbReference type="PANTHER" id="PTHR43179">
    <property type="entry name" value="RHAMNOSYLTRANSFERASE WBBL"/>
    <property type="match status" value="1"/>
</dbReference>